<keyword evidence="8" id="KW-0408">Iron</keyword>
<dbReference type="GO" id="GO:0000334">
    <property type="term" value="F:3-hydroxyanthranilate 3,4-dioxygenase activity"/>
    <property type="evidence" value="ECO:0007669"/>
    <property type="project" value="InterPro"/>
</dbReference>
<protein>
    <submittedName>
        <fullName evidence="9">3-hydroxyanthranilate 3-4-dioxygenase</fullName>
    </submittedName>
</protein>
<proteinExistence type="predicted"/>
<reference evidence="9" key="2">
    <citation type="journal article" date="2023" name="IMA Fungus">
        <title>Comparative genomic study of the Penicillium genus elucidates a diverse pangenome and 15 lateral gene transfer events.</title>
        <authorList>
            <person name="Petersen C."/>
            <person name="Sorensen T."/>
            <person name="Nielsen M.R."/>
            <person name="Sondergaard T.E."/>
            <person name="Sorensen J.L."/>
            <person name="Fitzpatrick D.A."/>
            <person name="Frisvad J.C."/>
            <person name="Nielsen K.L."/>
        </authorList>
    </citation>
    <scope>NUCLEOTIDE SEQUENCE</scope>
    <source>
        <strain evidence="9">IBT 29864</strain>
    </source>
</reference>
<evidence type="ECO:0000256" key="6">
    <source>
        <dbReference type="ARBA" id="ARBA00022964"/>
    </source>
</evidence>
<gene>
    <name evidence="9" type="ORF">N7496_001465</name>
</gene>
<dbReference type="Gene3D" id="2.60.120.10">
    <property type="entry name" value="Jelly Rolls"/>
    <property type="match status" value="1"/>
</dbReference>
<dbReference type="Proteomes" id="UP001147782">
    <property type="component" value="Unassembled WGS sequence"/>
</dbReference>
<dbReference type="GO" id="GO:0005737">
    <property type="term" value="C:cytoplasm"/>
    <property type="evidence" value="ECO:0007669"/>
    <property type="project" value="TreeGrafter"/>
</dbReference>
<dbReference type="OrthoDB" id="204928at2759"/>
<dbReference type="InterPro" id="IPR010329">
    <property type="entry name" value="3hydroanth_dOase"/>
</dbReference>
<dbReference type="Pfam" id="PF06052">
    <property type="entry name" value="3-HAO"/>
    <property type="match status" value="2"/>
</dbReference>
<keyword evidence="7" id="KW-0560">Oxidoreductase</keyword>
<keyword evidence="4" id="KW-0662">Pyridine nucleotide biosynthesis</keyword>
<reference evidence="9" key="1">
    <citation type="submission" date="2022-11" db="EMBL/GenBank/DDBJ databases">
        <authorList>
            <person name="Petersen C."/>
        </authorList>
    </citation>
    <scope>NUCLEOTIDE SEQUENCE</scope>
    <source>
        <strain evidence="9">IBT 29864</strain>
    </source>
</reference>
<name>A0A9X0B732_9EURO</name>
<dbReference type="CDD" id="cd06123">
    <property type="entry name" value="cupin_HAO"/>
    <property type="match status" value="1"/>
</dbReference>
<dbReference type="GO" id="GO:0034354">
    <property type="term" value="P:'de novo' NAD+ biosynthetic process from L-tryptophan"/>
    <property type="evidence" value="ECO:0007669"/>
    <property type="project" value="TreeGrafter"/>
</dbReference>
<dbReference type="SUPFAM" id="SSF51182">
    <property type="entry name" value="RmlC-like cupins"/>
    <property type="match status" value="2"/>
</dbReference>
<evidence type="ECO:0000313" key="9">
    <source>
        <dbReference type="EMBL" id="KAJ5390397.1"/>
    </source>
</evidence>
<evidence type="ECO:0000256" key="5">
    <source>
        <dbReference type="ARBA" id="ARBA00022723"/>
    </source>
</evidence>
<comment type="function">
    <text evidence="2">Catalyzes the oxidative ring opening of 3-hydroxyanthranilate to 2-amino-3-carboxymuconate semialdehyde, which spontaneously cyclizes to quinolinate.</text>
</comment>
<dbReference type="InterPro" id="IPR014710">
    <property type="entry name" value="RmlC-like_jellyroll"/>
</dbReference>
<dbReference type="PANTHER" id="PTHR15497">
    <property type="entry name" value="3-HYDROXYANTHRANILATE 3,4-DIOXYGENASE"/>
    <property type="match status" value="1"/>
</dbReference>
<keyword evidence="10" id="KW-1185">Reference proteome</keyword>
<evidence type="ECO:0000256" key="1">
    <source>
        <dbReference type="ARBA" id="ARBA00001954"/>
    </source>
</evidence>
<evidence type="ECO:0000256" key="7">
    <source>
        <dbReference type="ARBA" id="ARBA00023002"/>
    </source>
</evidence>
<dbReference type="GeneID" id="81433573"/>
<sequence length="202" mass="22620">MESQSSSMPSIPGPIGLSSWLAINSEKLKPPVNNMCLYSGKDFILMAVGGPNTRNDYHRDMLLKIVENNDFRDIVIHEGESFLLPGMTRVISPGCPSNSDNLASTYHLSTHVYFTGNTPHSPRRSKDTIGLVMERARPAQMIDRIRWYCDNKAAHGAVPTIIREEAFYCADIEIHLKEVIDNWMEDENSRRCGSCGEIAPAH</sequence>
<comment type="caution">
    <text evidence="9">The sequence shown here is derived from an EMBL/GenBank/DDBJ whole genome shotgun (WGS) entry which is preliminary data.</text>
</comment>
<keyword evidence="3" id="KW-0963">Cytoplasm</keyword>
<evidence type="ECO:0000313" key="10">
    <source>
        <dbReference type="Proteomes" id="UP001147782"/>
    </source>
</evidence>
<evidence type="ECO:0000256" key="4">
    <source>
        <dbReference type="ARBA" id="ARBA00022642"/>
    </source>
</evidence>
<dbReference type="AlphaFoldDB" id="A0A9X0B732"/>
<dbReference type="EMBL" id="JAPZBS010000001">
    <property type="protein sequence ID" value="KAJ5390397.1"/>
    <property type="molecule type" value="Genomic_DNA"/>
</dbReference>
<evidence type="ECO:0000256" key="8">
    <source>
        <dbReference type="ARBA" id="ARBA00023004"/>
    </source>
</evidence>
<evidence type="ECO:0000256" key="3">
    <source>
        <dbReference type="ARBA" id="ARBA00022490"/>
    </source>
</evidence>
<keyword evidence="6" id="KW-0223">Dioxygenase</keyword>
<comment type="cofactor">
    <cofactor evidence="1">
        <name>Fe(2+)</name>
        <dbReference type="ChEBI" id="CHEBI:29033"/>
    </cofactor>
</comment>
<dbReference type="PANTHER" id="PTHR15497:SF3">
    <property type="entry name" value="3-HYDROXYANTHRANILATE 3,4-DIOXYGENASE 2"/>
    <property type="match status" value="1"/>
</dbReference>
<accession>A0A9X0B732</accession>
<organism evidence="9 10">
    <name type="scientific">Penicillium cataractarum</name>
    <dbReference type="NCBI Taxonomy" id="2100454"/>
    <lineage>
        <taxon>Eukaryota</taxon>
        <taxon>Fungi</taxon>
        <taxon>Dikarya</taxon>
        <taxon>Ascomycota</taxon>
        <taxon>Pezizomycotina</taxon>
        <taxon>Eurotiomycetes</taxon>
        <taxon>Eurotiomycetidae</taxon>
        <taxon>Eurotiales</taxon>
        <taxon>Aspergillaceae</taxon>
        <taxon>Penicillium</taxon>
    </lineage>
</organism>
<dbReference type="RefSeq" id="XP_056561125.1">
    <property type="nucleotide sequence ID" value="XM_056694396.1"/>
</dbReference>
<dbReference type="GO" id="GO:0046874">
    <property type="term" value="P:quinolinate metabolic process"/>
    <property type="evidence" value="ECO:0007669"/>
    <property type="project" value="TreeGrafter"/>
</dbReference>
<dbReference type="GO" id="GO:0005506">
    <property type="term" value="F:iron ion binding"/>
    <property type="evidence" value="ECO:0007669"/>
    <property type="project" value="InterPro"/>
</dbReference>
<keyword evidence="5" id="KW-0479">Metal-binding</keyword>
<dbReference type="InterPro" id="IPR011051">
    <property type="entry name" value="RmlC_Cupin_sf"/>
</dbReference>
<evidence type="ECO:0000256" key="2">
    <source>
        <dbReference type="ARBA" id="ARBA00002752"/>
    </source>
</evidence>